<dbReference type="Proteomes" id="UP000663853">
    <property type="component" value="Unassembled WGS sequence"/>
</dbReference>
<gene>
    <name evidence="2" type="ORF">RDB_LOCUS2173</name>
</gene>
<feature type="region of interest" description="Disordered" evidence="1">
    <location>
        <begin position="1"/>
        <end position="30"/>
    </location>
</feature>
<protein>
    <submittedName>
        <fullName evidence="2">Uncharacterized protein</fullName>
    </submittedName>
</protein>
<evidence type="ECO:0000256" key="1">
    <source>
        <dbReference type="SAM" id="MobiDB-lite"/>
    </source>
</evidence>
<dbReference type="AlphaFoldDB" id="A0A8H2WZB7"/>
<reference evidence="2" key="1">
    <citation type="submission" date="2021-01" db="EMBL/GenBank/DDBJ databases">
        <authorList>
            <person name="Kaushik A."/>
        </authorList>
    </citation>
    <scope>NUCLEOTIDE SEQUENCE</scope>
    <source>
        <strain evidence="2">AG6-10EEA</strain>
    </source>
</reference>
<evidence type="ECO:0000313" key="3">
    <source>
        <dbReference type="Proteomes" id="UP000663853"/>
    </source>
</evidence>
<evidence type="ECO:0000313" key="2">
    <source>
        <dbReference type="EMBL" id="CAE6412205.1"/>
    </source>
</evidence>
<name>A0A8H2WZB7_9AGAM</name>
<dbReference type="EMBL" id="CAJMXA010000029">
    <property type="protein sequence ID" value="CAE6412205.1"/>
    <property type="molecule type" value="Genomic_DNA"/>
</dbReference>
<accession>A0A8H2WZB7</accession>
<proteinExistence type="predicted"/>
<organism evidence="2 3">
    <name type="scientific">Rhizoctonia solani</name>
    <dbReference type="NCBI Taxonomy" id="456999"/>
    <lineage>
        <taxon>Eukaryota</taxon>
        <taxon>Fungi</taxon>
        <taxon>Dikarya</taxon>
        <taxon>Basidiomycota</taxon>
        <taxon>Agaricomycotina</taxon>
        <taxon>Agaricomycetes</taxon>
        <taxon>Cantharellales</taxon>
        <taxon>Ceratobasidiaceae</taxon>
        <taxon>Rhizoctonia</taxon>
    </lineage>
</organism>
<sequence>MSNPKELAPIGRTHDISAIEGLGESSPDDADIHLRANMYEVSLRRDLPPMLWGTRGVSHENTAHRVIPGDEKGQGTAIENVNNTLVDPRERYEEAMTYLQSNANQTSERTVLEAYAEKQSKYIAALAKRDMAREKAR</sequence>
<comment type="caution">
    <text evidence="2">The sequence shown here is derived from an EMBL/GenBank/DDBJ whole genome shotgun (WGS) entry which is preliminary data.</text>
</comment>